<organism evidence="12 13">
    <name type="scientific">Ataeniobius toweri</name>
    <dbReference type="NCBI Taxonomy" id="208326"/>
    <lineage>
        <taxon>Eukaryota</taxon>
        <taxon>Metazoa</taxon>
        <taxon>Chordata</taxon>
        <taxon>Craniata</taxon>
        <taxon>Vertebrata</taxon>
        <taxon>Euteleostomi</taxon>
        <taxon>Actinopterygii</taxon>
        <taxon>Neopterygii</taxon>
        <taxon>Teleostei</taxon>
        <taxon>Neoteleostei</taxon>
        <taxon>Acanthomorphata</taxon>
        <taxon>Ovalentaria</taxon>
        <taxon>Atherinomorphae</taxon>
        <taxon>Cyprinodontiformes</taxon>
        <taxon>Goodeidae</taxon>
        <taxon>Ataeniobius</taxon>
    </lineage>
</organism>
<evidence type="ECO:0000259" key="11">
    <source>
        <dbReference type="SMART" id="SM00846"/>
    </source>
</evidence>
<keyword evidence="6" id="KW-0560">Oxidoreductase</keyword>
<sequence length="175" mass="18876">MSDLCVGINGFGRIGRLVLRACLEKGIKVVAINDPFIDLQYMVYMFKYDSTHGRYRGEVSHDGGKLYVDGNAISVFQCMKPAEIPWGSAGAKYVVESTGVFLSVEKASSHIQGGAQRVVVSAPSPDAPMFVMGVNEDKYDPSSMTIVSNASCTTNCLAPLAKVIHDNFGIEEGLM</sequence>
<proteinExistence type="inferred from homology"/>
<comment type="caution">
    <text evidence="12">The sequence shown here is derived from an EMBL/GenBank/DDBJ whole genome shotgun (WGS) entry which is preliminary data.</text>
</comment>
<dbReference type="InterPro" id="IPR020830">
    <property type="entry name" value="GlycerAld_3-P_DH_AS"/>
</dbReference>
<keyword evidence="7" id="KW-0520">NAD</keyword>
<reference evidence="12 13" key="1">
    <citation type="submission" date="2021-07" db="EMBL/GenBank/DDBJ databases">
        <authorList>
            <person name="Palmer J.M."/>
        </authorList>
    </citation>
    <scope>NUCLEOTIDE SEQUENCE [LARGE SCALE GENOMIC DNA]</scope>
    <source>
        <strain evidence="12 13">AT_MEX2019</strain>
        <tissue evidence="12">Muscle</tissue>
    </source>
</reference>
<evidence type="ECO:0000313" key="12">
    <source>
        <dbReference type="EMBL" id="MED6252402.1"/>
    </source>
</evidence>
<comment type="similarity">
    <text evidence="3 10">Belongs to the glyceraldehyde-3-phosphate dehydrogenase family.</text>
</comment>
<dbReference type="InterPro" id="IPR020828">
    <property type="entry name" value="GlycerAld_3-P_DH_NAD(P)-bd"/>
</dbReference>
<keyword evidence="13" id="KW-1185">Reference proteome</keyword>
<evidence type="ECO:0000256" key="10">
    <source>
        <dbReference type="RuleBase" id="RU000397"/>
    </source>
</evidence>
<protein>
    <recommendedName>
        <fullName evidence="4">glyceraldehyde-3-phosphate dehydrogenase (phosphorylating)</fullName>
        <ecNumber evidence="4">1.2.1.12</ecNumber>
    </recommendedName>
</protein>
<evidence type="ECO:0000256" key="8">
    <source>
        <dbReference type="ARBA" id="ARBA00023152"/>
    </source>
</evidence>
<dbReference type="InterPro" id="IPR036291">
    <property type="entry name" value="NAD(P)-bd_dom_sf"/>
</dbReference>
<name>A0ABU7BP31_9TELE</name>
<evidence type="ECO:0000256" key="6">
    <source>
        <dbReference type="ARBA" id="ARBA00023002"/>
    </source>
</evidence>
<dbReference type="PANTHER" id="PTHR10836:SF79">
    <property type="entry name" value="GLYCERALDEHYDE-3-PHOSPHATE DEHYDROGENASE, TESTIS-SPECIFIC"/>
    <property type="match status" value="1"/>
</dbReference>
<dbReference type="PROSITE" id="PS00071">
    <property type="entry name" value="GAPDH"/>
    <property type="match status" value="1"/>
</dbReference>
<keyword evidence="8" id="KW-0324">Glycolysis</keyword>
<accession>A0ABU7BP31</accession>
<evidence type="ECO:0000256" key="4">
    <source>
        <dbReference type="ARBA" id="ARBA00013119"/>
    </source>
</evidence>
<dbReference type="Gene3D" id="3.40.50.720">
    <property type="entry name" value="NAD(P)-binding Rossmann-like Domain"/>
    <property type="match status" value="1"/>
</dbReference>
<dbReference type="PRINTS" id="PR00078">
    <property type="entry name" value="G3PDHDRGNASE"/>
</dbReference>
<comment type="subcellular location">
    <subcellularLocation>
        <location evidence="1">Cytoplasm</location>
    </subcellularLocation>
</comment>
<dbReference type="SUPFAM" id="SSF51735">
    <property type="entry name" value="NAD(P)-binding Rossmann-fold domains"/>
    <property type="match status" value="1"/>
</dbReference>
<evidence type="ECO:0000256" key="5">
    <source>
        <dbReference type="ARBA" id="ARBA00022490"/>
    </source>
</evidence>
<evidence type="ECO:0000256" key="1">
    <source>
        <dbReference type="ARBA" id="ARBA00004496"/>
    </source>
</evidence>
<evidence type="ECO:0000256" key="9">
    <source>
        <dbReference type="ARBA" id="ARBA00047698"/>
    </source>
</evidence>
<dbReference type="InterPro" id="IPR020831">
    <property type="entry name" value="GlycerAld/Erythrose_P_DH"/>
</dbReference>
<comment type="catalytic activity">
    <reaction evidence="9">
        <text>D-glyceraldehyde 3-phosphate + phosphate + NAD(+) = (2R)-3-phospho-glyceroyl phosphate + NADH + H(+)</text>
        <dbReference type="Rhea" id="RHEA:10300"/>
        <dbReference type="ChEBI" id="CHEBI:15378"/>
        <dbReference type="ChEBI" id="CHEBI:43474"/>
        <dbReference type="ChEBI" id="CHEBI:57540"/>
        <dbReference type="ChEBI" id="CHEBI:57604"/>
        <dbReference type="ChEBI" id="CHEBI:57945"/>
        <dbReference type="ChEBI" id="CHEBI:59776"/>
        <dbReference type="EC" id="1.2.1.12"/>
    </reaction>
</comment>
<dbReference type="EMBL" id="JAHUTI010061453">
    <property type="protein sequence ID" value="MED6252402.1"/>
    <property type="molecule type" value="Genomic_DNA"/>
</dbReference>
<dbReference type="PANTHER" id="PTHR10836">
    <property type="entry name" value="GLYCERALDEHYDE 3-PHOSPHATE DEHYDROGENASE"/>
    <property type="match status" value="1"/>
</dbReference>
<evidence type="ECO:0000256" key="7">
    <source>
        <dbReference type="ARBA" id="ARBA00023027"/>
    </source>
</evidence>
<comment type="pathway">
    <text evidence="2">Carbohydrate degradation; glycolysis; pyruvate from D-glyceraldehyde 3-phosphate: step 1/5.</text>
</comment>
<dbReference type="CDD" id="cd05214">
    <property type="entry name" value="GAPDH_I_N"/>
    <property type="match status" value="1"/>
</dbReference>
<dbReference type="Pfam" id="PF00044">
    <property type="entry name" value="Gp_dh_N"/>
    <property type="match status" value="1"/>
</dbReference>
<evidence type="ECO:0000313" key="13">
    <source>
        <dbReference type="Proteomes" id="UP001345963"/>
    </source>
</evidence>
<evidence type="ECO:0000256" key="3">
    <source>
        <dbReference type="ARBA" id="ARBA00007406"/>
    </source>
</evidence>
<keyword evidence="5" id="KW-0963">Cytoplasm</keyword>
<dbReference type="EC" id="1.2.1.12" evidence="4"/>
<gene>
    <name evidence="12" type="primary">GAPDH2_1</name>
    <name evidence="12" type="ORF">ATANTOWER_011213</name>
</gene>
<evidence type="ECO:0000256" key="2">
    <source>
        <dbReference type="ARBA" id="ARBA00004869"/>
    </source>
</evidence>
<dbReference type="SMART" id="SM00846">
    <property type="entry name" value="Gp_dh_N"/>
    <property type="match status" value="1"/>
</dbReference>
<feature type="domain" description="Glyceraldehyde 3-phosphate dehydrogenase NAD(P) binding" evidence="11">
    <location>
        <begin position="4"/>
        <end position="152"/>
    </location>
</feature>
<feature type="non-terminal residue" evidence="12">
    <location>
        <position position="175"/>
    </location>
</feature>
<dbReference type="Proteomes" id="UP001345963">
    <property type="component" value="Unassembled WGS sequence"/>
</dbReference>